<sequence length="123" mass="13653">MPEQIPENMGHVGRGWHPLLTRLHEDLLAVSPGYRVGQLKEKYGTLRIYLVSGLLRGPYLESGELPDERRTEEMAREDAAARRLVAAAEEESSRTCEACGAPGRARDGGWIKTLCDGCHGPRR</sequence>
<organism evidence="1 2">
    <name type="scientific">Thermomonospora umbrina</name>
    <dbReference type="NCBI Taxonomy" id="111806"/>
    <lineage>
        <taxon>Bacteria</taxon>
        <taxon>Bacillati</taxon>
        <taxon>Actinomycetota</taxon>
        <taxon>Actinomycetes</taxon>
        <taxon>Streptosporangiales</taxon>
        <taxon>Thermomonosporaceae</taxon>
        <taxon>Thermomonospora</taxon>
    </lineage>
</organism>
<evidence type="ECO:0000313" key="2">
    <source>
        <dbReference type="Proteomes" id="UP000256661"/>
    </source>
</evidence>
<accession>A0A3D9SVB0</accession>
<protein>
    <submittedName>
        <fullName evidence="1">Uncharacterized protein</fullName>
    </submittedName>
</protein>
<comment type="caution">
    <text evidence="1">The sequence shown here is derived from an EMBL/GenBank/DDBJ whole genome shotgun (WGS) entry which is preliminary data.</text>
</comment>
<evidence type="ECO:0000313" key="1">
    <source>
        <dbReference type="EMBL" id="REE99866.1"/>
    </source>
</evidence>
<keyword evidence="2" id="KW-1185">Reference proteome</keyword>
<reference evidence="1 2" key="1">
    <citation type="submission" date="2018-08" db="EMBL/GenBank/DDBJ databases">
        <title>Sequencing the genomes of 1000 actinobacteria strains.</title>
        <authorList>
            <person name="Klenk H.-P."/>
        </authorList>
    </citation>
    <scope>NUCLEOTIDE SEQUENCE [LARGE SCALE GENOMIC DNA]</scope>
    <source>
        <strain evidence="1 2">DSM 43927</strain>
    </source>
</reference>
<dbReference type="AlphaFoldDB" id="A0A3D9SVB0"/>
<dbReference type="RefSeq" id="WP_211328774.1">
    <property type="nucleotide sequence ID" value="NZ_QTTT01000001.1"/>
</dbReference>
<gene>
    <name evidence="1" type="ORF">DFJ69_5383</name>
</gene>
<dbReference type="EMBL" id="QTTT01000001">
    <property type="protein sequence ID" value="REE99866.1"/>
    <property type="molecule type" value="Genomic_DNA"/>
</dbReference>
<proteinExistence type="predicted"/>
<dbReference type="Proteomes" id="UP000256661">
    <property type="component" value="Unassembled WGS sequence"/>
</dbReference>
<name>A0A3D9SVB0_9ACTN</name>